<sequence length="1531" mass="161746">MKISTALAFAALCAAASPAGAAPTNIAQVPLLNISGTGTVKPNLMLLFDNSGSMEQSYTPDYVNDSLCRSRAQLSSGTTACTVGHPPFMSSDFNRQYYNPALRYQPPIKWDGTFYQEQTAGNTSNWTNVVSDGFNVLNTDLYGNSDTAINLVTGYPDLQWCDPSNTSDCKRNTATYNYPDNTYRNASAISVGPYYYTVGVAEFCTDDTMTNCKSTSAGAAAPTGYPVPVKVRWCNSTALTSCQAKRVGAFIYPRYSQATGAIASYGTVAIGVSKTTSSLNITSVVVNENGTNRTVTNSSVTASTGTDTALKQQTVASALAASIVARTSVSNAYYACVRTPLGQPTVPACSTFGITLAADNVVAVIPVTCTGSKSLTTCQTINDNTRAGWGITANVSSVTFPSTALMAISGVTADVNPASVLNSLSLGGTTIASNITIGRNANAATAVSRIVSAIGTSGTYRAYTGGNTITPTCQAASASTVCIVVNGSTSSGSNLTAGTQSNKGTMAFSFTPTVASTDNIPTTVVALSAGSAAPSTFVRVNIVSGSTYPKGSARSDCTASAGVCTYNEEMTNFANWYSYYKTRLQMMKTSVGIAFSAVNSNYRVGYVRLSSAGAAGAIDQKPADFTGTARSTWYSNLYNTSTSGSTPSRPALDSVGKMFANQAPYNYASGQEVVQFPCQQNFTILTTDGYWNGGSAASVANNDNVESTGRFCLSQQGCVDGRAQTQPSLADVALYWYNGGSSTTTVSLRPSLEDMSKEGQVPAGPNENTHLHMNTYTLGLGMDGIMTYEPNYDTAAKAGGDFYNLITAASSGCPWNGGGAYVWPDPQTSSTANTVQERVDDLWHTAINGHGKYFSANEPKEVVEGLQAALAKMQISTGAAAAAATSTPNISQEDSDIFSDTFTTVKWYGELAKRKIDVSTGEVSANTVWVSTNILGTQVLDNSRKIYKYDGSSSTPEEFTYDNLDATERSWFDNKCAALSQCTLLDATKRAIVDDGRNLVAWLRGAQQYSDDEVFRAYSTTVVGGTTIPIVLGDIASSKPAYMREPRKSYTVNDYDSFKNGYADRAATVFTAANDGMLHAFDAADGRELWAYMPRITMKKLYALASTTYGTNHQFTTDGAPELGDVYFDGAWHTIMVAGLNAGGRGFYALDVTNAGAPKGAKYGQAPKVLWELCADASICSRNDPDIGLTFGNPQFGMWNNRWVVYLTAGYNNIPGVDGINSGSGEGILYIVDVKTGEILAKQSTGSGNVATPSGLARITAITNDPAGDPVTTYIYGGDNQGQLWRFDLTKTLTTGIGVRKMGSTGITQPITTRPDVTLCEVKVKDSSGIETSKAQRVVLFGTGRLLDVPDTTNTDVQSLYLLKDVDADTSTINVRGSGMVEQTLSRRSGGSAGTSVYDITKNAVDLNTKSGWFFDWKLNAGERMNLDPKIVSGAGNVVTNIPTSSSSCSVGGTSNAYQVDVCKGTSISDNPVGSTLSNTSAAVGFIIIRLPKGELKMITTTAKGETLTRPLSELDSAGAHRVGWRRVKGE</sequence>
<dbReference type="SMART" id="SM00564">
    <property type="entry name" value="PQQ"/>
    <property type="match status" value="2"/>
</dbReference>
<feature type="chain" id="PRO_5031083530" evidence="7">
    <location>
        <begin position="22"/>
        <end position="1531"/>
    </location>
</feature>
<keyword evidence="3" id="KW-1029">Fimbrium biogenesis</keyword>
<dbReference type="Proteomes" id="UP000541535">
    <property type="component" value="Unassembled WGS sequence"/>
</dbReference>
<evidence type="ECO:0000256" key="5">
    <source>
        <dbReference type="ARBA" id="ARBA00022837"/>
    </source>
</evidence>
<proteinExistence type="inferred from homology"/>
<evidence type="ECO:0000256" key="6">
    <source>
        <dbReference type="ARBA" id="ARBA00023263"/>
    </source>
</evidence>
<evidence type="ECO:0000313" key="9">
    <source>
        <dbReference type="EMBL" id="MBB3120889.1"/>
    </source>
</evidence>
<organism evidence="9 10">
    <name type="scientific">Pseudoduganella violacea</name>
    <dbReference type="NCBI Taxonomy" id="1715466"/>
    <lineage>
        <taxon>Bacteria</taxon>
        <taxon>Pseudomonadati</taxon>
        <taxon>Pseudomonadota</taxon>
        <taxon>Betaproteobacteria</taxon>
        <taxon>Burkholderiales</taxon>
        <taxon>Oxalobacteraceae</taxon>
        <taxon>Telluria group</taxon>
        <taxon>Pseudoduganella</taxon>
    </lineage>
</organism>
<evidence type="ECO:0000259" key="8">
    <source>
        <dbReference type="Pfam" id="PF05567"/>
    </source>
</evidence>
<keyword evidence="6" id="KW-0281">Fimbrium</keyword>
<keyword evidence="5" id="KW-0106">Calcium</keyword>
<evidence type="ECO:0000256" key="4">
    <source>
        <dbReference type="ARBA" id="ARBA00022723"/>
    </source>
</evidence>
<feature type="signal peptide" evidence="7">
    <location>
        <begin position="1"/>
        <end position="21"/>
    </location>
</feature>
<dbReference type="EMBL" id="JACHXD010000011">
    <property type="protein sequence ID" value="MBB3120889.1"/>
    <property type="molecule type" value="Genomic_DNA"/>
</dbReference>
<gene>
    <name evidence="9" type="ORF">FHS03_003959</name>
</gene>
<accession>A0A7W5FVK3</accession>
<reference evidence="9 10" key="1">
    <citation type="submission" date="2020-08" db="EMBL/GenBank/DDBJ databases">
        <title>Genomic Encyclopedia of Type Strains, Phase III (KMG-III): the genomes of soil and plant-associated and newly described type strains.</title>
        <authorList>
            <person name="Whitman W."/>
        </authorList>
    </citation>
    <scope>NUCLEOTIDE SEQUENCE [LARGE SCALE GENOMIC DNA]</scope>
    <source>
        <strain evidence="9 10">CECT 8897</strain>
    </source>
</reference>
<comment type="caution">
    <text evidence="9">The sequence shown here is derived from an EMBL/GenBank/DDBJ whole genome shotgun (WGS) entry which is preliminary data.</text>
</comment>
<feature type="domain" description="PilY1 beta-propeller" evidence="8">
    <location>
        <begin position="1052"/>
        <end position="1388"/>
    </location>
</feature>
<name>A0A7W5FVK3_9BURK</name>
<comment type="subcellular location">
    <subcellularLocation>
        <location evidence="1">Fimbrium</location>
    </subcellularLocation>
</comment>
<dbReference type="Pfam" id="PF05567">
    <property type="entry name" value="T4P_PilY1"/>
    <property type="match status" value="1"/>
</dbReference>
<keyword evidence="7" id="KW-0732">Signal</keyword>
<evidence type="ECO:0000256" key="2">
    <source>
        <dbReference type="ARBA" id="ARBA00008387"/>
    </source>
</evidence>
<evidence type="ECO:0000256" key="3">
    <source>
        <dbReference type="ARBA" id="ARBA00022558"/>
    </source>
</evidence>
<dbReference type="InterPro" id="IPR008707">
    <property type="entry name" value="B-propeller_PilY1"/>
</dbReference>
<keyword evidence="10" id="KW-1185">Reference proteome</keyword>
<dbReference type="GO" id="GO:0046872">
    <property type="term" value="F:metal ion binding"/>
    <property type="evidence" value="ECO:0007669"/>
    <property type="project" value="UniProtKB-KW"/>
</dbReference>
<evidence type="ECO:0000313" key="10">
    <source>
        <dbReference type="Proteomes" id="UP000541535"/>
    </source>
</evidence>
<dbReference type="InterPro" id="IPR011047">
    <property type="entry name" value="Quinoprotein_ADH-like_sf"/>
</dbReference>
<evidence type="ECO:0000256" key="7">
    <source>
        <dbReference type="SAM" id="SignalP"/>
    </source>
</evidence>
<protein>
    <submittedName>
        <fullName evidence="9">Type IV pilus assembly protein PilY1</fullName>
    </submittedName>
</protein>
<dbReference type="InterPro" id="IPR018391">
    <property type="entry name" value="PQQ_b-propeller_rpt"/>
</dbReference>
<evidence type="ECO:0000256" key="1">
    <source>
        <dbReference type="ARBA" id="ARBA00004561"/>
    </source>
</evidence>
<dbReference type="SUPFAM" id="SSF50998">
    <property type="entry name" value="Quinoprotein alcohol dehydrogenase-like"/>
    <property type="match status" value="1"/>
</dbReference>
<dbReference type="GO" id="GO:0009289">
    <property type="term" value="C:pilus"/>
    <property type="evidence" value="ECO:0007669"/>
    <property type="project" value="UniProtKB-SubCell"/>
</dbReference>
<dbReference type="RefSeq" id="WP_183442630.1">
    <property type="nucleotide sequence ID" value="NZ_JACHXD010000011.1"/>
</dbReference>
<keyword evidence="4" id="KW-0479">Metal-binding</keyword>
<comment type="similarity">
    <text evidence="2">Belongs to the PilY1 family.</text>
</comment>